<evidence type="ECO:0000256" key="2">
    <source>
        <dbReference type="ARBA" id="ARBA00022723"/>
    </source>
</evidence>
<evidence type="ECO:0000313" key="9">
    <source>
        <dbReference type="EMBL" id="GAT32207.1"/>
    </source>
</evidence>
<dbReference type="SUPFAM" id="SSF51182">
    <property type="entry name" value="RmlC-like cupins"/>
    <property type="match status" value="1"/>
</dbReference>
<evidence type="ECO:0000256" key="5">
    <source>
        <dbReference type="ARBA" id="ARBA00023277"/>
    </source>
</evidence>
<dbReference type="Pfam" id="PF07385">
    <property type="entry name" value="Lyx_isomer"/>
    <property type="match status" value="1"/>
</dbReference>
<evidence type="ECO:0000256" key="4">
    <source>
        <dbReference type="ARBA" id="ARBA00023235"/>
    </source>
</evidence>
<dbReference type="InterPro" id="IPR010864">
    <property type="entry name" value="D-lyxose_isomer"/>
</dbReference>
<name>A0A146G5F8_TERSA</name>
<evidence type="ECO:0000256" key="3">
    <source>
        <dbReference type="ARBA" id="ARBA00023211"/>
    </source>
</evidence>
<accession>A0A146G5F8</accession>
<dbReference type="RefSeq" id="WP_084400159.1">
    <property type="nucleotide sequence ID" value="NZ_BDCO01000002.1"/>
</dbReference>
<comment type="catalytic activity">
    <reaction evidence="6">
        <text>D-lyxose = D-xylulose</text>
        <dbReference type="Rhea" id="RHEA:14201"/>
        <dbReference type="ChEBI" id="CHEBI:16789"/>
        <dbReference type="ChEBI" id="CHEBI:17140"/>
        <dbReference type="EC" id="5.3.1.15"/>
    </reaction>
</comment>
<protein>
    <recommendedName>
        <fullName evidence="8">D-lyxose ketol-isomerase</fullName>
        <ecNumber evidence="8">5.3.1.15</ecNumber>
    </recommendedName>
</protein>
<dbReference type="GO" id="GO:0047828">
    <property type="term" value="F:D-lyxose ketol-isomerase activity"/>
    <property type="evidence" value="ECO:0007669"/>
    <property type="project" value="UniProtKB-EC"/>
</dbReference>
<evidence type="ECO:0000256" key="7">
    <source>
        <dbReference type="ARBA" id="ARBA00044951"/>
    </source>
</evidence>
<dbReference type="OrthoDB" id="27002at2"/>
<proteinExistence type="inferred from homology"/>
<organism evidence="9 10">
    <name type="scientific">Terrimicrobium sacchariphilum</name>
    <dbReference type="NCBI Taxonomy" id="690879"/>
    <lineage>
        <taxon>Bacteria</taxon>
        <taxon>Pseudomonadati</taxon>
        <taxon>Verrucomicrobiota</taxon>
        <taxon>Terrimicrobiia</taxon>
        <taxon>Terrimicrobiales</taxon>
        <taxon>Terrimicrobiaceae</taxon>
        <taxon>Terrimicrobium</taxon>
    </lineage>
</organism>
<dbReference type="InParanoid" id="A0A146G5F8"/>
<keyword evidence="3" id="KW-0464">Manganese</keyword>
<dbReference type="CDD" id="cd20309">
    <property type="entry name" value="cupin_EcSI"/>
    <property type="match status" value="1"/>
</dbReference>
<comment type="caution">
    <text evidence="9">The sequence shown here is derived from an EMBL/GenBank/DDBJ whole genome shotgun (WGS) entry which is preliminary data.</text>
</comment>
<dbReference type="GO" id="GO:0046872">
    <property type="term" value="F:metal ion binding"/>
    <property type="evidence" value="ECO:0007669"/>
    <property type="project" value="UniProtKB-KW"/>
</dbReference>
<dbReference type="InterPro" id="IPR014710">
    <property type="entry name" value="RmlC-like_jellyroll"/>
</dbReference>
<dbReference type="Gene3D" id="2.60.120.10">
    <property type="entry name" value="Jelly Rolls"/>
    <property type="match status" value="1"/>
</dbReference>
<evidence type="ECO:0000313" key="10">
    <source>
        <dbReference type="Proteomes" id="UP000076023"/>
    </source>
</evidence>
<keyword evidence="10" id="KW-1185">Reference proteome</keyword>
<reference evidence="10" key="1">
    <citation type="journal article" date="2017" name="Genome Announc.">
        <title>Draft Genome Sequence of Terrimicrobium sacchariphilum NM-5T, a Facultative Anaerobic Soil Bacterium of the Class Spartobacteria.</title>
        <authorList>
            <person name="Qiu Y.L."/>
            <person name="Tourlousse D.M."/>
            <person name="Matsuura N."/>
            <person name="Ohashi A."/>
            <person name="Sekiguchi Y."/>
        </authorList>
    </citation>
    <scope>NUCLEOTIDE SEQUENCE [LARGE SCALE GENOMIC DNA]</scope>
    <source>
        <strain evidence="10">NM-5</strain>
    </source>
</reference>
<evidence type="ECO:0000256" key="6">
    <source>
        <dbReference type="ARBA" id="ARBA00044907"/>
    </source>
</evidence>
<gene>
    <name evidence="9" type="ORF">TSACC_2605</name>
</gene>
<dbReference type="AlphaFoldDB" id="A0A146G5F8"/>
<comment type="similarity">
    <text evidence="7">Belongs to the D-lyxose ketol-isomerase family.</text>
</comment>
<dbReference type="EC" id="5.3.1.15" evidence="8"/>
<dbReference type="InterPro" id="IPR047581">
    <property type="entry name" value="EcSI_cupin"/>
</dbReference>
<dbReference type="Proteomes" id="UP000076023">
    <property type="component" value="Unassembled WGS sequence"/>
</dbReference>
<dbReference type="EMBL" id="BDCO01000002">
    <property type="protein sequence ID" value="GAT32207.1"/>
    <property type="molecule type" value="Genomic_DNA"/>
</dbReference>
<evidence type="ECO:0000256" key="8">
    <source>
        <dbReference type="ARBA" id="ARBA00044972"/>
    </source>
</evidence>
<dbReference type="STRING" id="690879.TSACC_2605"/>
<keyword evidence="2" id="KW-0479">Metal-binding</keyword>
<sequence>MATPSSLCRSHVNQSVLHALEVFSHFGISLPGFSRWTPEQWQTVGSEADEIRDCMLGWDVTDFGSGRFCEIGRTLFTLRNGRMSDDRYPKSYAEKLILDPEGQRAPAHYHRSKREDIINRAGGNIIVELTATEGDGSPSSRRFPIVVDGVLRELGPRERVRLRPGESLCIPPRTIHQFWGEEGTGYLVGGVRYSVSGEVSSVCDDWNDNVFLDPASRFPVLVEDEPRRFCLCNEYPRAS</sequence>
<dbReference type="InterPro" id="IPR011051">
    <property type="entry name" value="RmlC_Cupin_sf"/>
</dbReference>
<keyword evidence="5" id="KW-0119">Carbohydrate metabolism</keyword>
<evidence type="ECO:0000256" key="1">
    <source>
        <dbReference type="ARBA" id="ARBA00001936"/>
    </source>
</evidence>
<keyword evidence="4" id="KW-0413">Isomerase</keyword>
<comment type="cofactor">
    <cofactor evidence="1">
        <name>Mn(2+)</name>
        <dbReference type="ChEBI" id="CHEBI:29035"/>
    </cofactor>
</comment>